<dbReference type="GO" id="GO:0099402">
    <property type="term" value="P:plant organ development"/>
    <property type="evidence" value="ECO:0007669"/>
    <property type="project" value="TreeGrafter"/>
</dbReference>
<evidence type="ECO:0000256" key="6">
    <source>
        <dbReference type="ARBA" id="ARBA00022692"/>
    </source>
</evidence>
<name>A0A250XBZ7_9CHLO</name>
<comment type="subcellular location">
    <subcellularLocation>
        <location evidence="1">Membrane</location>
        <topology evidence="1">Multi-pass membrane protein</topology>
    </subcellularLocation>
    <subcellularLocation>
        <location evidence="2">Plastid</location>
        <location evidence="2">Chloroplast</location>
    </subcellularLocation>
</comment>
<evidence type="ECO:0000256" key="4">
    <source>
        <dbReference type="ARBA" id="ARBA00022528"/>
    </source>
</evidence>
<dbReference type="PANTHER" id="PTHR31038">
    <property type="entry name" value="EXPRESSED PROTEIN-RELATED"/>
    <property type="match status" value="1"/>
</dbReference>
<feature type="compositionally biased region" description="Acidic residues" evidence="10">
    <location>
        <begin position="159"/>
        <end position="178"/>
    </location>
</feature>
<evidence type="ECO:0000256" key="8">
    <source>
        <dbReference type="ARBA" id="ARBA00022989"/>
    </source>
</evidence>
<feature type="region of interest" description="Disordered" evidence="10">
    <location>
        <begin position="475"/>
        <end position="513"/>
    </location>
</feature>
<evidence type="ECO:0000313" key="11">
    <source>
        <dbReference type="EMBL" id="GAX80601.1"/>
    </source>
</evidence>
<sequence length="640" mass="67333">MIGNVSSMRFSSQKSLHAKKGSIRPYAAVRIPSLCVTSANMRLGVSPCVKVPQGLGKRSGLSGIPVASLKKFSSNNVVYAAAGGVASHPNEESHDAPKWTMMAKGGDMGSGSSMSATMERSKLSFVMPTPVVQSPKLDDGGSGGDIGKHNHNGGGGGDDGGDDDDYFADGDGDGEGGDGESRGEGFLRTIIPESYDKFSIAAVFAEWMRTVTDLPLIIRRAVEMGLFSSAQLVRFFSMDVRPNITRTVSRNLPPSMAREFIGRLMADPGFAQKLVLESVLAATASMVYEVRARGDKLKSELDLALINSLGMASATAATVWLLSPTRSYGAVHKFPWQQMLENLPNCVFDASGPLKQFSRQARIGSFFTKMAELSAVGAVTGTVTALASTVAVEARRRLGNDPQFQPSVSVPDIGRSSGGLAAFFALNANVRYQLIGGLDRYLFGHSNFLWTYLGITGAARIGSMAVGELSRPWWQGLPEPQQTERKQVKTSRKVSKKVSKKVPRSATAAAVNPEPGSVDAITSVAALAVSVEAMDALVTSSAPAVAVEESVSAAPHTHFVRDGMTVEPVEMSTQNMSSSNSSFSGRGGEEISQLAVAPPAAASYESSAQLDTSHLGVGGSYPESVASRASAGSSNLVMQG</sequence>
<keyword evidence="8" id="KW-1133">Transmembrane helix</keyword>
<keyword evidence="7" id="KW-0809">Transit peptide</keyword>
<evidence type="ECO:0000256" key="3">
    <source>
        <dbReference type="ARBA" id="ARBA00010793"/>
    </source>
</evidence>
<comment type="caution">
    <text evidence="11">The sequence shown here is derived from an EMBL/GenBank/DDBJ whole genome shotgun (WGS) entry which is preliminary data.</text>
</comment>
<dbReference type="PANTHER" id="PTHR31038:SF2">
    <property type="entry name" value="PROTEIN RETICULATA-RELATED 1, CHLOROPLASTIC"/>
    <property type="match status" value="1"/>
</dbReference>
<dbReference type="OrthoDB" id="513951at2759"/>
<keyword evidence="5" id="KW-0934">Plastid</keyword>
<dbReference type="AlphaFoldDB" id="A0A250XBZ7"/>
<keyword evidence="9" id="KW-0472">Membrane</keyword>
<evidence type="ECO:0000256" key="10">
    <source>
        <dbReference type="SAM" id="MobiDB-lite"/>
    </source>
</evidence>
<protein>
    <submittedName>
        <fullName evidence="11">Uncharacterized protein</fullName>
    </submittedName>
</protein>
<evidence type="ECO:0000256" key="9">
    <source>
        <dbReference type="ARBA" id="ARBA00023136"/>
    </source>
</evidence>
<reference evidence="11 12" key="1">
    <citation type="submission" date="2017-08" db="EMBL/GenBank/DDBJ databases">
        <title>Acidophilic green algal genome provides insights into adaptation to an acidic environment.</title>
        <authorList>
            <person name="Hirooka S."/>
            <person name="Hirose Y."/>
            <person name="Kanesaki Y."/>
            <person name="Higuchi S."/>
            <person name="Fujiwara T."/>
            <person name="Onuma R."/>
            <person name="Era A."/>
            <person name="Ohbayashi R."/>
            <person name="Uzuka A."/>
            <person name="Nozaki H."/>
            <person name="Yoshikawa H."/>
            <person name="Miyagishima S.Y."/>
        </authorList>
    </citation>
    <scope>NUCLEOTIDE SEQUENCE [LARGE SCALE GENOMIC DNA]</scope>
    <source>
        <strain evidence="11 12">NIES-2499</strain>
    </source>
</reference>
<gene>
    <name evidence="11" type="ORF">CEUSTIGMA_g8036.t1</name>
</gene>
<evidence type="ECO:0000256" key="1">
    <source>
        <dbReference type="ARBA" id="ARBA00004141"/>
    </source>
</evidence>
<evidence type="ECO:0000256" key="7">
    <source>
        <dbReference type="ARBA" id="ARBA00022946"/>
    </source>
</evidence>
<dbReference type="EMBL" id="BEGY01000054">
    <property type="protein sequence ID" value="GAX80601.1"/>
    <property type="molecule type" value="Genomic_DNA"/>
</dbReference>
<evidence type="ECO:0000313" key="12">
    <source>
        <dbReference type="Proteomes" id="UP000232323"/>
    </source>
</evidence>
<dbReference type="Proteomes" id="UP000232323">
    <property type="component" value="Unassembled WGS sequence"/>
</dbReference>
<dbReference type="Pfam" id="PF11891">
    <property type="entry name" value="RETICULATA-like"/>
    <property type="match status" value="1"/>
</dbReference>
<keyword evidence="4" id="KW-0150">Chloroplast</keyword>
<organism evidence="11 12">
    <name type="scientific">Chlamydomonas eustigma</name>
    <dbReference type="NCBI Taxonomy" id="1157962"/>
    <lineage>
        <taxon>Eukaryota</taxon>
        <taxon>Viridiplantae</taxon>
        <taxon>Chlorophyta</taxon>
        <taxon>core chlorophytes</taxon>
        <taxon>Chlorophyceae</taxon>
        <taxon>CS clade</taxon>
        <taxon>Chlamydomonadales</taxon>
        <taxon>Chlamydomonadaceae</taxon>
        <taxon>Chlamydomonas</taxon>
    </lineage>
</organism>
<comment type="similarity">
    <text evidence="3">Belongs to the RETICULATA family.</text>
</comment>
<accession>A0A250XBZ7</accession>
<evidence type="ECO:0000256" key="5">
    <source>
        <dbReference type="ARBA" id="ARBA00022640"/>
    </source>
</evidence>
<evidence type="ECO:0000256" key="2">
    <source>
        <dbReference type="ARBA" id="ARBA00004229"/>
    </source>
</evidence>
<feature type="region of interest" description="Disordered" evidence="10">
    <location>
        <begin position="571"/>
        <end position="592"/>
    </location>
</feature>
<dbReference type="GO" id="GO:0009706">
    <property type="term" value="C:chloroplast inner membrane"/>
    <property type="evidence" value="ECO:0007669"/>
    <property type="project" value="TreeGrafter"/>
</dbReference>
<keyword evidence="6" id="KW-0812">Transmembrane</keyword>
<feature type="region of interest" description="Disordered" evidence="10">
    <location>
        <begin position="131"/>
        <end position="184"/>
    </location>
</feature>
<feature type="compositionally biased region" description="Basic residues" evidence="10">
    <location>
        <begin position="488"/>
        <end position="503"/>
    </location>
</feature>
<feature type="compositionally biased region" description="Low complexity" evidence="10">
    <location>
        <begin position="571"/>
        <end position="584"/>
    </location>
</feature>
<dbReference type="STRING" id="1157962.A0A250XBZ7"/>
<dbReference type="InterPro" id="IPR021825">
    <property type="entry name" value="RETICULATA-related"/>
</dbReference>
<keyword evidence="12" id="KW-1185">Reference proteome</keyword>
<proteinExistence type="inferred from homology"/>